<comment type="caution">
    <text evidence="1">The sequence shown here is derived from an EMBL/GenBank/DDBJ whole genome shotgun (WGS) entry which is preliminary data.</text>
</comment>
<evidence type="ECO:0000313" key="1">
    <source>
        <dbReference type="EMBL" id="OZG05977.1"/>
    </source>
</evidence>
<keyword evidence="2" id="KW-1185">Reference proteome</keyword>
<dbReference type="EMBL" id="NMWX01000001">
    <property type="protein sequence ID" value="OZG05977.1"/>
    <property type="molecule type" value="Genomic_DNA"/>
</dbReference>
<dbReference type="KEGG" id="crq:GCK72_024701"/>
<gene>
    <name evidence="1" type="ORF">FL82_01548</name>
</gene>
<evidence type="ECO:0000313" key="2">
    <source>
        <dbReference type="Proteomes" id="UP000216624"/>
    </source>
</evidence>
<protein>
    <submittedName>
        <fullName evidence="1">Uncharacterized protein</fullName>
    </submittedName>
</protein>
<accession>A0A261B6N5</accession>
<sequence length="69" mass="8221">MLFLEIAINRIDYVFANYEERRKVALVVIHYLLFFIPLIQHNSDPFAPSLLFFLCCYIAVVSLFLRQHD</sequence>
<dbReference type="HOGENOM" id="CLU_2778283_0_0_1"/>
<feature type="non-terminal residue" evidence="1">
    <location>
        <position position="1"/>
    </location>
</feature>
<dbReference type="CTD" id="9825394"/>
<name>A0A261B6N5_CAERE</name>
<proteinExistence type="predicted"/>
<reference evidence="1" key="1">
    <citation type="submission" date="2017-08" db="EMBL/GenBank/DDBJ databases">
        <authorList>
            <person name="de Groot N.N."/>
        </authorList>
    </citation>
    <scope>NUCLEOTIDE SEQUENCE [LARGE SCALE GENOMIC DNA]</scope>
    <source>
        <strain evidence="1">PX439</strain>
    </source>
</reference>
<dbReference type="Proteomes" id="UP000216624">
    <property type="component" value="Unassembled WGS sequence"/>
</dbReference>
<organism evidence="1 2">
    <name type="scientific">Caenorhabditis remanei</name>
    <name type="common">Caenorhabditis vulgaris</name>
    <dbReference type="NCBI Taxonomy" id="31234"/>
    <lineage>
        <taxon>Eukaryota</taxon>
        <taxon>Metazoa</taxon>
        <taxon>Ecdysozoa</taxon>
        <taxon>Nematoda</taxon>
        <taxon>Chromadorea</taxon>
        <taxon>Rhabditida</taxon>
        <taxon>Rhabditina</taxon>
        <taxon>Rhabditomorpha</taxon>
        <taxon>Rhabditoidea</taxon>
        <taxon>Rhabditidae</taxon>
        <taxon>Peloderinae</taxon>
        <taxon>Caenorhabditis</taxon>
    </lineage>
</organism>